<sequence length="352" mass="40492">MPRTYIKKQKLYTEASIQVAIEEVNSGASVRSTAKKYHMSASMLRQRCLHNKGVTELKSRGRKTLLSMHVENKLASYVKRMAELGFGPTKAEFQEIVYDYLEANELGHLFKEKPARCCLLQPTEKFEAAIKARGRPSTSATQPQKRHRISMHGAVLTDEKFLEQQKNKEKKRKKTQEAEESDSDVDDPPQVEAIYDSSGELSDVNDDNLVTLDKTVKAALGRKELQQELPKENEIKEGMYYAVMYVRPSTYYWGKILKVFRDDENREDNKVEVTSMKKAVPSSNPQELRWDWPQVDDIDIVEVSHLLVGPAKPVVEDKVRGKAQLYFREEQQAYFRFKNVLKFGFPSPKKGH</sequence>
<accession>A0AAE1BX68</accession>
<dbReference type="EMBL" id="JAWQEG010005413">
    <property type="protein sequence ID" value="KAK3858093.1"/>
    <property type="molecule type" value="Genomic_DNA"/>
</dbReference>
<feature type="compositionally biased region" description="Acidic residues" evidence="1">
    <location>
        <begin position="178"/>
        <end position="189"/>
    </location>
</feature>
<evidence type="ECO:0000313" key="2">
    <source>
        <dbReference type="EMBL" id="KAK3858093.1"/>
    </source>
</evidence>
<keyword evidence="3" id="KW-1185">Reference proteome</keyword>
<reference evidence="2" key="1">
    <citation type="submission" date="2023-10" db="EMBL/GenBank/DDBJ databases">
        <title>Genome assemblies of two species of porcelain crab, Petrolisthes cinctipes and Petrolisthes manimaculis (Anomura: Porcellanidae).</title>
        <authorList>
            <person name="Angst P."/>
        </authorList>
    </citation>
    <scope>NUCLEOTIDE SEQUENCE</scope>
    <source>
        <strain evidence="2">PB745_01</strain>
        <tissue evidence="2">Gill</tissue>
    </source>
</reference>
<proteinExistence type="predicted"/>
<gene>
    <name evidence="2" type="ORF">Pcinc_035690</name>
</gene>
<name>A0AAE1BX68_PETCI</name>
<dbReference type="AlphaFoldDB" id="A0AAE1BX68"/>
<feature type="compositionally biased region" description="Basic and acidic residues" evidence="1">
    <location>
        <begin position="157"/>
        <end position="167"/>
    </location>
</feature>
<protein>
    <recommendedName>
        <fullName evidence="4">HTH psq-type domain-containing protein</fullName>
    </recommendedName>
</protein>
<comment type="caution">
    <text evidence="2">The sequence shown here is derived from an EMBL/GenBank/DDBJ whole genome shotgun (WGS) entry which is preliminary data.</text>
</comment>
<evidence type="ECO:0000313" key="3">
    <source>
        <dbReference type="Proteomes" id="UP001286313"/>
    </source>
</evidence>
<organism evidence="2 3">
    <name type="scientific">Petrolisthes cinctipes</name>
    <name type="common">Flat porcelain crab</name>
    <dbReference type="NCBI Taxonomy" id="88211"/>
    <lineage>
        <taxon>Eukaryota</taxon>
        <taxon>Metazoa</taxon>
        <taxon>Ecdysozoa</taxon>
        <taxon>Arthropoda</taxon>
        <taxon>Crustacea</taxon>
        <taxon>Multicrustacea</taxon>
        <taxon>Malacostraca</taxon>
        <taxon>Eumalacostraca</taxon>
        <taxon>Eucarida</taxon>
        <taxon>Decapoda</taxon>
        <taxon>Pleocyemata</taxon>
        <taxon>Anomura</taxon>
        <taxon>Galatheoidea</taxon>
        <taxon>Porcellanidae</taxon>
        <taxon>Petrolisthes</taxon>
    </lineage>
</organism>
<evidence type="ECO:0008006" key="4">
    <source>
        <dbReference type="Google" id="ProtNLM"/>
    </source>
</evidence>
<dbReference type="Proteomes" id="UP001286313">
    <property type="component" value="Unassembled WGS sequence"/>
</dbReference>
<evidence type="ECO:0000256" key="1">
    <source>
        <dbReference type="SAM" id="MobiDB-lite"/>
    </source>
</evidence>
<feature type="region of interest" description="Disordered" evidence="1">
    <location>
        <begin position="129"/>
        <end position="206"/>
    </location>
</feature>